<dbReference type="GO" id="GO:0016757">
    <property type="term" value="F:glycosyltransferase activity"/>
    <property type="evidence" value="ECO:0007669"/>
    <property type="project" value="UniProtKB-KW"/>
</dbReference>
<evidence type="ECO:0000256" key="2">
    <source>
        <dbReference type="ARBA" id="ARBA00022679"/>
    </source>
</evidence>
<dbReference type="CDD" id="cd00761">
    <property type="entry name" value="Glyco_tranf_GTA_type"/>
    <property type="match status" value="1"/>
</dbReference>
<keyword evidence="2" id="KW-0808">Transferase</keyword>
<dbReference type="Pfam" id="PF00535">
    <property type="entry name" value="Glycos_transf_2"/>
    <property type="match status" value="1"/>
</dbReference>
<dbReference type="Gene3D" id="3.90.550.10">
    <property type="entry name" value="Spore Coat Polysaccharide Biosynthesis Protein SpsA, Chain A"/>
    <property type="match status" value="1"/>
</dbReference>
<sequence>MDKYDVSFIVTTYNSVNTLERLFTSIVEQRAKPSFEVVFVDDGSTDQTGQLIKHYVTQYPNVSAYFQSNQGPSAARNRGIAAAAGTFVTFADDDDEYAPSFLHDAWQASATKKLVITGISRITGAHQVEEQTKPATQAATSKTKLLQAYLVHNQEMDVGPWAKLYDRQLLHDQQLRFANQGRFEDSLFNLCFLEQLEPNEIGFVNKPEYFLYKRSGSLTNSYEPELEKKCTTYVHQVAKIVGNPDLPAYFSSFELRMALYFINRNILTNQDWSARAQSEVLGKRITIQALRFLTKQYQVAAMLAFIFPRLYIRMYKKRNGV</sequence>
<dbReference type="AlphaFoldDB" id="A0A0R2CW49"/>
<dbReference type="SUPFAM" id="SSF53448">
    <property type="entry name" value="Nucleotide-diphospho-sugar transferases"/>
    <property type="match status" value="1"/>
</dbReference>
<dbReference type="InterPro" id="IPR001173">
    <property type="entry name" value="Glyco_trans_2-like"/>
</dbReference>
<dbReference type="PATRIC" id="fig|1423745.4.peg.437"/>
<dbReference type="RefSeq" id="WP_035421246.1">
    <property type="nucleotide sequence ID" value="NZ_AYZI01000002.1"/>
</dbReference>
<reference evidence="4 5" key="1">
    <citation type="journal article" date="2015" name="Genome Announc.">
        <title>Expanding the biotechnology potential of lactobacilli through comparative genomics of 213 strains and associated genera.</title>
        <authorList>
            <person name="Sun Z."/>
            <person name="Harris H.M."/>
            <person name="McCann A."/>
            <person name="Guo C."/>
            <person name="Argimon S."/>
            <person name="Zhang W."/>
            <person name="Yang X."/>
            <person name="Jeffery I.B."/>
            <person name="Cooney J.C."/>
            <person name="Kagawa T.F."/>
            <person name="Liu W."/>
            <person name="Song Y."/>
            <person name="Salvetti E."/>
            <person name="Wrobel A."/>
            <person name="Rasinkangas P."/>
            <person name="Parkhill J."/>
            <person name="Rea M.C."/>
            <person name="O'Sullivan O."/>
            <person name="Ritari J."/>
            <person name="Douillard F.P."/>
            <person name="Paul Ross R."/>
            <person name="Yang R."/>
            <person name="Briner A.E."/>
            <person name="Felis G.E."/>
            <person name="de Vos W.M."/>
            <person name="Barrangou R."/>
            <person name="Klaenhammer T.R."/>
            <person name="Caufield P.W."/>
            <person name="Cui Y."/>
            <person name="Zhang H."/>
            <person name="O'Toole P.W."/>
        </authorList>
    </citation>
    <scope>NUCLEOTIDE SEQUENCE [LARGE SCALE GENOMIC DNA]</scope>
    <source>
        <strain evidence="4 5">DSM 22689</strain>
    </source>
</reference>
<evidence type="ECO:0000313" key="5">
    <source>
        <dbReference type="Proteomes" id="UP000051586"/>
    </source>
</evidence>
<protein>
    <recommendedName>
        <fullName evidence="3">Glycosyltransferase 2-like domain-containing protein</fullName>
    </recommendedName>
</protein>
<dbReference type="Proteomes" id="UP000051586">
    <property type="component" value="Unassembled WGS sequence"/>
</dbReference>
<accession>A0A0R2CW49</accession>
<keyword evidence="1" id="KW-0328">Glycosyltransferase</keyword>
<organism evidence="4 5">
    <name type="scientific">Fructilactobacillus florum DSM 22689 = JCM 16035</name>
    <dbReference type="NCBI Taxonomy" id="1423745"/>
    <lineage>
        <taxon>Bacteria</taxon>
        <taxon>Bacillati</taxon>
        <taxon>Bacillota</taxon>
        <taxon>Bacilli</taxon>
        <taxon>Lactobacillales</taxon>
        <taxon>Lactobacillaceae</taxon>
        <taxon>Fructilactobacillus</taxon>
    </lineage>
</organism>
<proteinExistence type="predicted"/>
<dbReference type="PANTHER" id="PTHR22916">
    <property type="entry name" value="GLYCOSYLTRANSFERASE"/>
    <property type="match status" value="1"/>
</dbReference>
<evidence type="ECO:0000256" key="1">
    <source>
        <dbReference type="ARBA" id="ARBA00022676"/>
    </source>
</evidence>
<dbReference type="STRING" id="1423745.GCA_001311215_01034"/>
<dbReference type="EMBL" id="AYZI01000002">
    <property type="protein sequence ID" value="KRM92281.1"/>
    <property type="molecule type" value="Genomic_DNA"/>
</dbReference>
<evidence type="ECO:0000259" key="3">
    <source>
        <dbReference type="Pfam" id="PF00535"/>
    </source>
</evidence>
<gene>
    <name evidence="4" type="ORF">FC87_GL000410</name>
</gene>
<evidence type="ECO:0000313" key="4">
    <source>
        <dbReference type="EMBL" id="KRM92281.1"/>
    </source>
</evidence>
<feature type="domain" description="Glycosyltransferase 2-like" evidence="3">
    <location>
        <begin position="7"/>
        <end position="129"/>
    </location>
</feature>
<comment type="caution">
    <text evidence="4">The sequence shown here is derived from an EMBL/GenBank/DDBJ whole genome shotgun (WGS) entry which is preliminary data.</text>
</comment>
<dbReference type="PANTHER" id="PTHR22916:SF51">
    <property type="entry name" value="GLYCOSYLTRANSFERASE EPSH-RELATED"/>
    <property type="match status" value="1"/>
</dbReference>
<dbReference type="InterPro" id="IPR029044">
    <property type="entry name" value="Nucleotide-diphossugar_trans"/>
</dbReference>
<name>A0A0R2CW49_9LACO</name>